<evidence type="ECO:0000313" key="2">
    <source>
        <dbReference type="Proteomes" id="UP000595437"/>
    </source>
</evidence>
<dbReference type="AlphaFoldDB" id="A0A7T8KCF1"/>
<protein>
    <submittedName>
        <fullName evidence="1">Uncharacterized protein</fullName>
    </submittedName>
</protein>
<evidence type="ECO:0000313" key="1">
    <source>
        <dbReference type="EMBL" id="QQP53342.1"/>
    </source>
</evidence>
<dbReference type="Proteomes" id="UP000595437">
    <property type="component" value="Chromosome 4"/>
</dbReference>
<accession>A0A7T8KCF1</accession>
<gene>
    <name evidence="1" type="ORF">FKW44_005796</name>
</gene>
<feature type="non-terminal residue" evidence="1">
    <location>
        <position position="112"/>
    </location>
</feature>
<keyword evidence="2" id="KW-1185">Reference proteome</keyword>
<name>A0A7T8KCF1_CALRO</name>
<organism evidence="1 2">
    <name type="scientific">Caligus rogercresseyi</name>
    <name type="common">Sea louse</name>
    <dbReference type="NCBI Taxonomy" id="217165"/>
    <lineage>
        <taxon>Eukaryota</taxon>
        <taxon>Metazoa</taxon>
        <taxon>Ecdysozoa</taxon>
        <taxon>Arthropoda</taxon>
        <taxon>Crustacea</taxon>
        <taxon>Multicrustacea</taxon>
        <taxon>Hexanauplia</taxon>
        <taxon>Copepoda</taxon>
        <taxon>Siphonostomatoida</taxon>
        <taxon>Caligidae</taxon>
        <taxon>Caligus</taxon>
    </lineage>
</organism>
<proteinExistence type="predicted"/>
<reference evidence="2" key="1">
    <citation type="submission" date="2021-01" db="EMBL/GenBank/DDBJ databases">
        <title>Caligus Genome Assembly.</title>
        <authorList>
            <person name="Gallardo-Escarate C."/>
        </authorList>
    </citation>
    <scope>NUCLEOTIDE SEQUENCE [LARGE SCALE GENOMIC DNA]</scope>
</reference>
<sequence>MERGALRSAVVMVLVNNGEISNSLRGNLRTVKYIPKKLKDTWDVDVPIKRVHKEEGTARKVGGSDFIVKVKKMVEDHPTRSMRATTRDLDCHEKTIRDCVSEDKRCRGNKMQ</sequence>
<dbReference type="EMBL" id="CP045893">
    <property type="protein sequence ID" value="QQP53342.1"/>
    <property type="molecule type" value="Genomic_DNA"/>
</dbReference>
<dbReference type="OrthoDB" id="7540217at2759"/>